<evidence type="ECO:0000313" key="2">
    <source>
        <dbReference type="EMBL" id="MDD9786683.1"/>
    </source>
</evidence>
<dbReference type="AlphaFoldDB" id="A0ABD4X287"/>
<dbReference type="EMBL" id="JARAOX010000241">
    <property type="protein sequence ID" value="MDD9786683.1"/>
    <property type="molecule type" value="Genomic_DNA"/>
</dbReference>
<keyword evidence="2" id="KW-0540">Nuclease</keyword>
<dbReference type="GO" id="GO:0004519">
    <property type="term" value="F:endonuclease activity"/>
    <property type="evidence" value="ECO:0007669"/>
    <property type="project" value="UniProtKB-KW"/>
</dbReference>
<proteinExistence type="predicted"/>
<dbReference type="CDD" id="cd00085">
    <property type="entry name" value="HNHc"/>
    <property type="match status" value="1"/>
</dbReference>
<gene>
    <name evidence="2" type="ORF">PVE99_30455</name>
</gene>
<protein>
    <submittedName>
        <fullName evidence="2">HNH endonuclease</fullName>
    </submittedName>
</protein>
<feature type="domain" description="HNH" evidence="1">
    <location>
        <begin position="63"/>
        <end position="119"/>
    </location>
</feature>
<dbReference type="RefSeq" id="WP_274589512.1">
    <property type="nucleotide sequence ID" value="NZ_JARAOX010000241.1"/>
</dbReference>
<organism evidence="2 3">
    <name type="scientific">Priestia megaterium</name>
    <name type="common">Bacillus megaterium</name>
    <dbReference type="NCBI Taxonomy" id="1404"/>
    <lineage>
        <taxon>Bacteria</taxon>
        <taxon>Bacillati</taxon>
        <taxon>Bacillota</taxon>
        <taxon>Bacilli</taxon>
        <taxon>Bacillales</taxon>
        <taxon>Bacillaceae</taxon>
        <taxon>Priestia</taxon>
    </lineage>
</organism>
<keyword evidence="2" id="KW-0378">Hydrolase</keyword>
<dbReference type="Proteomes" id="UP001213771">
    <property type="component" value="Unassembled WGS sequence"/>
</dbReference>
<comment type="caution">
    <text evidence="2">The sequence shown here is derived from an EMBL/GenBank/DDBJ whole genome shotgun (WGS) entry which is preliminary data.</text>
</comment>
<name>A0ABD4X287_PRIMG</name>
<sequence>MIYVDRFRLKEPQVLINDNKDPNGEKNRAIQFIENSQGDPVEFNIYRKEEVKKSLKLLFHDKCAYCESKITHITYPHIEHWRPKKAVYEDKSHPGYYWLASEWDNLLLACSICNGQKHKGNKFPIEAMSKYARKSNHSITMEDPLLINPCLENPEHHLQYTELGAIIGNTLKGKTSVDIYGLDRWELTLERKKFSDIVIRRLNNILRIINETSKMIMRNAPESEYKWLIEIADEDIQELKTFSSSSFQYSGMMKFIIRMYRRENRSNKIFLKKTDPLIT</sequence>
<dbReference type="InterPro" id="IPR002711">
    <property type="entry name" value="HNH"/>
</dbReference>
<evidence type="ECO:0000259" key="1">
    <source>
        <dbReference type="Pfam" id="PF01844"/>
    </source>
</evidence>
<reference evidence="2 3" key="1">
    <citation type="submission" date="2023-02" db="EMBL/GenBank/DDBJ databases">
        <authorList>
            <person name="Olszewska D."/>
        </authorList>
    </citation>
    <scope>NUCLEOTIDE SEQUENCE [LARGE SCALE GENOMIC DNA]</scope>
    <source>
        <strain evidence="2 3">FDU301</strain>
    </source>
</reference>
<keyword evidence="2" id="KW-0255">Endonuclease</keyword>
<dbReference type="Gene3D" id="1.10.30.50">
    <property type="match status" value="1"/>
</dbReference>
<dbReference type="Pfam" id="PF01844">
    <property type="entry name" value="HNH"/>
    <property type="match status" value="1"/>
</dbReference>
<dbReference type="InterPro" id="IPR003615">
    <property type="entry name" value="HNH_nuc"/>
</dbReference>
<accession>A0ABD4X287</accession>
<evidence type="ECO:0000313" key="3">
    <source>
        <dbReference type="Proteomes" id="UP001213771"/>
    </source>
</evidence>